<feature type="region of interest" description="Disordered" evidence="1">
    <location>
        <begin position="260"/>
        <end position="281"/>
    </location>
</feature>
<dbReference type="OrthoDB" id="7700848at2759"/>
<evidence type="ECO:0008006" key="4">
    <source>
        <dbReference type="Google" id="ProtNLM"/>
    </source>
</evidence>
<dbReference type="EMBL" id="CADCXV010001449">
    <property type="protein sequence ID" value="CAB0044421.1"/>
    <property type="molecule type" value="Genomic_DNA"/>
</dbReference>
<gene>
    <name evidence="2" type="ORF">TBRA_LOCUS16009</name>
</gene>
<evidence type="ECO:0000313" key="2">
    <source>
        <dbReference type="EMBL" id="CAB0044421.1"/>
    </source>
</evidence>
<keyword evidence="3" id="KW-1185">Reference proteome</keyword>
<accession>A0A6H5J9Y5</accession>
<organism evidence="2 3">
    <name type="scientific">Trichogramma brassicae</name>
    <dbReference type="NCBI Taxonomy" id="86971"/>
    <lineage>
        <taxon>Eukaryota</taxon>
        <taxon>Metazoa</taxon>
        <taxon>Ecdysozoa</taxon>
        <taxon>Arthropoda</taxon>
        <taxon>Hexapoda</taxon>
        <taxon>Insecta</taxon>
        <taxon>Pterygota</taxon>
        <taxon>Neoptera</taxon>
        <taxon>Endopterygota</taxon>
        <taxon>Hymenoptera</taxon>
        <taxon>Apocrita</taxon>
        <taxon>Proctotrupomorpha</taxon>
        <taxon>Chalcidoidea</taxon>
        <taxon>Trichogrammatidae</taxon>
        <taxon>Trichogramma</taxon>
    </lineage>
</organism>
<proteinExistence type="predicted"/>
<evidence type="ECO:0000256" key="1">
    <source>
        <dbReference type="SAM" id="MobiDB-lite"/>
    </source>
</evidence>
<evidence type="ECO:0000313" key="3">
    <source>
        <dbReference type="Proteomes" id="UP000479190"/>
    </source>
</evidence>
<sequence length="301" mass="34086">MFFIYRHKHRRSGSIYHLPQVPRKSRDIIYADDRQIFAHARPKRIKQLIDTVSADANAVADWAVHNKLKLNPKKTTAMFLGSLFYTSRIYLHIIQRVSIHGFPIDYSTSMKNLGVAYILTPGCDSMSIIALSATRQTGVAGALLGLMLNIGGPRSSRRRLYASVVDSILLYGAPAWSEAAKTHDYVRRAVSIHRRACLRVICGFCSISHEASYVLSGISPLELLIDERSRPYHRHLENVGSEELARTIEKWQAQWTHPLDDGVVDPPTHPEHLRSEQLPPHAAPDWSRLLQVIPVPDKQRH</sequence>
<name>A0A6H5J9Y5_9HYME</name>
<dbReference type="AlphaFoldDB" id="A0A6H5J9Y5"/>
<protein>
    <recommendedName>
        <fullName evidence="4">Reverse transcriptase domain-containing protein</fullName>
    </recommendedName>
</protein>
<reference evidence="2 3" key="1">
    <citation type="submission" date="2020-02" db="EMBL/GenBank/DDBJ databases">
        <authorList>
            <person name="Ferguson B K."/>
        </authorList>
    </citation>
    <scope>NUCLEOTIDE SEQUENCE [LARGE SCALE GENOMIC DNA]</scope>
</reference>
<dbReference type="PANTHER" id="PTHR33332">
    <property type="entry name" value="REVERSE TRANSCRIPTASE DOMAIN-CONTAINING PROTEIN"/>
    <property type="match status" value="1"/>
</dbReference>
<dbReference type="Proteomes" id="UP000479190">
    <property type="component" value="Unassembled WGS sequence"/>
</dbReference>